<dbReference type="STRING" id="454171.CP488_01180"/>
<dbReference type="PANTHER" id="PTHR43737:SF1">
    <property type="entry name" value="DUF1501 DOMAIN-CONTAINING PROTEIN"/>
    <property type="match status" value="1"/>
</dbReference>
<dbReference type="InterPro" id="IPR010869">
    <property type="entry name" value="DUF1501"/>
</dbReference>
<dbReference type="eggNOG" id="COG4102">
    <property type="taxonomic scope" value="Bacteria"/>
</dbReference>
<dbReference type="AlphaFoldDB" id="S0F087"/>
<dbReference type="Pfam" id="PF07394">
    <property type="entry name" value="DUF1501"/>
    <property type="match status" value="1"/>
</dbReference>
<dbReference type="EMBL" id="HF951689">
    <property type="protein sequence ID" value="CCW36693.1"/>
    <property type="molecule type" value="Genomic_DNA"/>
</dbReference>
<protein>
    <submittedName>
        <fullName evidence="2">Uncharacterized protein conserved in bacteria</fullName>
    </submittedName>
</protein>
<dbReference type="PANTHER" id="PTHR43737">
    <property type="entry name" value="BLL7424 PROTEIN"/>
    <property type="match status" value="1"/>
</dbReference>
<accession>S0F087</accession>
<dbReference type="RefSeq" id="WP_016484197.1">
    <property type="nucleotide sequence ID" value="NC_021487.1"/>
</dbReference>
<organism evidence="2 3">
    <name type="scientific">Chthonomonas calidirosea (strain DSM 23976 / ICMP 18418 / T49)</name>
    <dbReference type="NCBI Taxonomy" id="1303518"/>
    <lineage>
        <taxon>Bacteria</taxon>
        <taxon>Bacillati</taxon>
        <taxon>Armatimonadota</taxon>
        <taxon>Chthonomonadia</taxon>
        <taxon>Chthonomonadales</taxon>
        <taxon>Chthonomonadaceae</taxon>
        <taxon>Chthonomonas</taxon>
    </lineage>
</organism>
<dbReference type="InParanoid" id="S0F087"/>
<evidence type="ECO:0000313" key="3">
    <source>
        <dbReference type="Proteomes" id="UP000014227"/>
    </source>
</evidence>
<feature type="region of interest" description="Disordered" evidence="1">
    <location>
        <begin position="245"/>
        <end position="267"/>
    </location>
</feature>
<dbReference type="PATRIC" id="fig|1303518.3.peg.3013"/>
<proteinExistence type="predicted"/>
<evidence type="ECO:0000256" key="1">
    <source>
        <dbReference type="SAM" id="MobiDB-lite"/>
    </source>
</evidence>
<dbReference type="KEGG" id="ccz:CCALI_02908"/>
<evidence type="ECO:0000313" key="2">
    <source>
        <dbReference type="EMBL" id="CCW36693.1"/>
    </source>
</evidence>
<name>S0F087_CHTCT</name>
<sequence length="432" mass="47148">MRTTRREFIRNGLTFLSFGMMAPSSLVRAAAELTDENGRSKAGTGNILVVLQMFGGNDGLNTLIPYTNPLYYQNRPTIGIPKDQVLPISNSVGLHPSMSALRQLFEKGHVAVVQGVGYPNPNFSHFRSQEIWQTADPVSTVVREGWLGRYFDDDGHLRENPLAGINIGGELPRALYSDFGSVVSMQNPNAFQLQTIAPAEHNAEIAAFTALYSQGTMANSTDDLVRKLGLEAYTCSERIRKALQAEANQQDDEPGSPTGRTLDAPSYVGRTGQMSPLARNLHTIAQLIKADLGTKIFYVSTGGFDTHANQFPTQARLLQDLSDSLAAFYAELEQIGVADRVTLVTFSEFGRRVQENASGGTDHGAGSCLFVMGGAVRGGFYGEYPPLDDLYLGNLKFNVDFRQVYATLLDKWLGVSSQKILNGSFTNLPLFA</sequence>
<dbReference type="Proteomes" id="UP000014227">
    <property type="component" value="Chromosome I"/>
</dbReference>
<gene>
    <name evidence="2" type="ORF">CCALI_02908</name>
</gene>
<keyword evidence="3" id="KW-1185">Reference proteome</keyword>
<reference evidence="3" key="1">
    <citation type="submission" date="2013-03" db="EMBL/GenBank/DDBJ databases">
        <title>Genome sequence of Chthonomonas calidirosea, the first sequenced genome from the Armatimonadetes phylum (formally candidate division OP10).</title>
        <authorList>
            <person name="Lee K.C.Y."/>
            <person name="Morgan X.C."/>
            <person name="Dunfield P.F."/>
            <person name="Tamas I."/>
            <person name="Houghton K.M."/>
            <person name="Vyssotski M."/>
            <person name="Ryan J.L.J."/>
            <person name="Lagutin K."/>
            <person name="McDonald I.R."/>
            <person name="Stott M.B."/>
        </authorList>
    </citation>
    <scope>NUCLEOTIDE SEQUENCE [LARGE SCALE GENOMIC DNA]</scope>
    <source>
        <strain evidence="3">DSM 23976 / ICMP 18418 / T49</strain>
    </source>
</reference>
<dbReference type="HOGENOM" id="CLU_032896_2_0_0"/>